<keyword evidence="5" id="KW-1185">Reference proteome</keyword>
<evidence type="ECO:0000256" key="2">
    <source>
        <dbReference type="ARBA" id="ARBA00023134"/>
    </source>
</evidence>
<organism evidence="4 5">
    <name type="scientific">Anaeramoeba ignava</name>
    <name type="common">Anaerobic marine amoeba</name>
    <dbReference type="NCBI Taxonomy" id="1746090"/>
    <lineage>
        <taxon>Eukaryota</taxon>
        <taxon>Metamonada</taxon>
        <taxon>Anaeramoebidae</taxon>
        <taxon>Anaeramoeba</taxon>
    </lineage>
</organism>
<dbReference type="PROSITE" id="PS51421">
    <property type="entry name" value="RAS"/>
    <property type="match status" value="1"/>
</dbReference>
<dbReference type="OrthoDB" id="5976022at2759"/>
<evidence type="ECO:0000256" key="1">
    <source>
        <dbReference type="ARBA" id="ARBA00022741"/>
    </source>
</evidence>
<protein>
    <submittedName>
        <fullName evidence="4">Ras-like protein</fullName>
    </submittedName>
</protein>
<feature type="region of interest" description="Disordered" evidence="3">
    <location>
        <begin position="147"/>
        <end position="172"/>
    </location>
</feature>
<dbReference type="InterPro" id="IPR027417">
    <property type="entry name" value="P-loop_NTPase"/>
</dbReference>
<proteinExistence type="predicted"/>
<dbReference type="PANTHER" id="PTHR24070">
    <property type="entry name" value="RAS, DI-RAS, AND RHEB FAMILY MEMBERS OF SMALL GTPASE SUPERFAMILY"/>
    <property type="match status" value="1"/>
</dbReference>
<dbReference type="InterPro" id="IPR020849">
    <property type="entry name" value="Small_GTPase_Ras-type"/>
</dbReference>
<comment type="caution">
    <text evidence="4">The sequence shown here is derived from an EMBL/GenBank/DDBJ whole genome shotgun (WGS) entry which is preliminary data.</text>
</comment>
<dbReference type="SMART" id="SM00175">
    <property type="entry name" value="RAB"/>
    <property type="match status" value="1"/>
</dbReference>
<dbReference type="AlphaFoldDB" id="A0A9Q0LEC5"/>
<dbReference type="PRINTS" id="PR00449">
    <property type="entry name" value="RASTRNSFRMNG"/>
</dbReference>
<evidence type="ECO:0000256" key="3">
    <source>
        <dbReference type="SAM" id="MobiDB-lite"/>
    </source>
</evidence>
<dbReference type="SUPFAM" id="SSF52540">
    <property type="entry name" value="P-loop containing nucleoside triphosphate hydrolases"/>
    <property type="match status" value="1"/>
</dbReference>
<dbReference type="PROSITE" id="PS51419">
    <property type="entry name" value="RAB"/>
    <property type="match status" value="1"/>
</dbReference>
<dbReference type="GO" id="GO:0016020">
    <property type="term" value="C:membrane"/>
    <property type="evidence" value="ECO:0007669"/>
    <property type="project" value="InterPro"/>
</dbReference>
<dbReference type="NCBIfam" id="TIGR00231">
    <property type="entry name" value="small_GTP"/>
    <property type="match status" value="1"/>
</dbReference>
<keyword evidence="2" id="KW-0342">GTP-binding</keyword>
<accession>A0A9Q0LEC5</accession>
<evidence type="ECO:0000313" key="4">
    <source>
        <dbReference type="EMBL" id="KAJ5071287.1"/>
    </source>
</evidence>
<evidence type="ECO:0000313" key="5">
    <source>
        <dbReference type="Proteomes" id="UP001149090"/>
    </source>
</evidence>
<dbReference type="SMART" id="SM00173">
    <property type="entry name" value="RAS"/>
    <property type="match status" value="1"/>
</dbReference>
<dbReference type="GO" id="GO:0003924">
    <property type="term" value="F:GTPase activity"/>
    <property type="evidence" value="ECO:0007669"/>
    <property type="project" value="InterPro"/>
</dbReference>
<keyword evidence="1" id="KW-0547">Nucleotide-binding</keyword>
<dbReference type="InterPro" id="IPR005225">
    <property type="entry name" value="Small_GTP-bd"/>
</dbReference>
<sequence length="172" mass="20270">MQNVFDENYNPTIDDLHRKQIMKGEQQALLEIRDTAGQEEFRNTLDRHLRETKGIIIVFSIDSKKSLQRAKKLWNLSSETKETKKFPVIFVGNKSDLEELRAVTEEDEKQLNEEFGVPVIESSAKTGKNIKRLFDQIINLIDQIDEEKKEEKKEEKTEEKEEKEKKKKCLIF</sequence>
<gene>
    <name evidence="4" type="ORF">M0811_10349</name>
</gene>
<dbReference type="GO" id="GO:0007165">
    <property type="term" value="P:signal transduction"/>
    <property type="evidence" value="ECO:0007669"/>
    <property type="project" value="InterPro"/>
</dbReference>
<dbReference type="Pfam" id="PF00071">
    <property type="entry name" value="Ras"/>
    <property type="match status" value="1"/>
</dbReference>
<dbReference type="SMART" id="SM00174">
    <property type="entry name" value="RHO"/>
    <property type="match status" value="1"/>
</dbReference>
<dbReference type="Proteomes" id="UP001149090">
    <property type="component" value="Unassembled WGS sequence"/>
</dbReference>
<dbReference type="Gene3D" id="3.40.50.300">
    <property type="entry name" value="P-loop containing nucleotide triphosphate hydrolases"/>
    <property type="match status" value="1"/>
</dbReference>
<dbReference type="EMBL" id="JAPDFW010000089">
    <property type="protein sequence ID" value="KAJ5071287.1"/>
    <property type="molecule type" value="Genomic_DNA"/>
</dbReference>
<dbReference type="GO" id="GO:0005525">
    <property type="term" value="F:GTP binding"/>
    <property type="evidence" value="ECO:0007669"/>
    <property type="project" value="UniProtKB-KW"/>
</dbReference>
<reference evidence="4" key="1">
    <citation type="submission" date="2022-10" db="EMBL/GenBank/DDBJ databases">
        <title>Novel sulphate-reducing endosymbionts in the free-living metamonad Anaeramoeba.</title>
        <authorList>
            <person name="Jerlstrom-Hultqvist J."/>
            <person name="Cepicka I."/>
            <person name="Gallot-Lavallee L."/>
            <person name="Salas-Leiva D."/>
            <person name="Curtis B.A."/>
            <person name="Zahonova K."/>
            <person name="Pipaliya S."/>
            <person name="Dacks J."/>
            <person name="Roger A.J."/>
        </authorList>
    </citation>
    <scope>NUCLEOTIDE SEQUENCE</scope>
    <source>
        <strain evidence="4">BMAN</strain>
    </source>
</reference>
<dbReference type="InterPro" id="IPR001806">
    <property type="entry name" value="Small_GTPase"/>
</dbReference>
<name>A0A9Q0LEC5_ANAIG</name>
<feature type="compositionally biased region" description="Basic and acidic residues" evidence="3">
    <location>
        <begin position="147"/>
        <end position="164"/>
    </location>
</feature>